<dbReference type="OrthoDB" id="9782200at2"/>
<feature type="active site" description="Charge relay system" evidence="7">
    <location>
        <position position="215"/>
    </location>
</feature>
<evidence type="ECO:0000313" key="10">
    <source>
        <dbReference type="Proteomes" id="UP000049222"/>
    </source>
</evidence>
<dbReference type="GO" id="GO:0005829">
    <property type="term" value="C:cytosol"/>
    <property type="evidence" value="ECO:0007669"/>
    <property type="project" value="TreeGrafter"/>
</dbReference>
<dbReference type="InterPro" id="IPR029058">
    <property type="entry name" value="AB_hydrolase_fold"/>
</dbReference>
<accession>A0A0M6YG37</accession>
<dbReference type="RefSeq" id="WP_055083830.1">
    <property type="nucleotide sequence ID" value="NZ_CXSU01000011.1"/>
</dbReference>
<dbReference type="STRING" id="420998.JDO7802_01334"/>
<reference evidence="9 10" key="1">
    <citation type="submission" date="2015-07" db="EMBL/GenBank/DDBJ databases">
        <authorList>
            <person name="Noorani M."/>
        </authorList>
    </citation>
    <scope>NUCLEOTIDE SEQUENCE [LARGE SCALE GENOMIC DNA]</scope>
    <source>
        <strain evidence="9 10">CECT 7802</strain>
    </source>
</reference>
<keyword evidence="3 8" id="KW-0719">Serine esterase</keyword>
<dbReference type="AlphaFoldDB" id="A0A0M6YG37"/>
<evidence type="ECO:0000256" key="7">
    <source>
        <dbReference type="PIRSR" id="PIRSR614186-1"/>
    </source>
</evidence>
<dbReference type="NCBIfam" id="TIGR02821">
    <property type="entry name" value="fghA_ester_D"/>
    <property type="match status" value="1"/>
</dbReference>
<evidence type="ECO:0000256" key="1">
    <source>
        <dbReference type="ARBA" id="ARBA00005622"/>
    </source>
</evidence>
<evidence type="ECO:0000313" key="9">
    <source>
        <dbReference type="EMBL" id="CTQ49321.1"/>
    </source>
</evidence>
<evidence type="ECO:0000256" key="2">
    <source>
        <dbReference type="ARBA" id="ARBA00012479"/>
    </source>
</evidence>
<dbReference type="Pfam" id="PF00756">
    <property type="entry name" value="Esterase"/>
    <property type="match status" value="1"/>
</dbReference>
<comment type="similarity">
    <text evidence="1 8">Belongs to the esterase D family.</text>
</comment>
<comment type="catalytic activity">
    <reaction evidence="5 8">
        <text>S-formylglutathione + H2O = formate + glutathione + H(+)</text>
        <dbReference type="Rhea" id="RHEA:14961"/>
        <dbReference type="ChEBI" id="CHEBI:15377"/>
        <dbReference type="ChEBI" id="CHEBI:15378"/>
        <dbReference type="ChEBI" id="CHEBI:15740"/>
        <dbReference type="ChEBI" id="CHEBI:57688"/>
        <dbReference type="ChEBI" id="CHEBI:57925"/>
        <dbReference type="EC" id="3.1.2.12"/>
    </reaction>
</comment>
<dbReference type="Proteomes" id="UP000049222">
    <property type="component" value="Unassembled WGS sequence"/>
</dbReference>
<protein>
    <recommendedName>
        <fullName evidence="2 6">S-formylglutathione hydrolase</fullName>
        <ecNumber evidence="2 6">3.1.2.12</ecNumber>
    </recommendedName>
</protein>
<evidence type="ECO:0000256" key="6">
    <source>
        <dbReference type="NCBIfam" id="TIGR02821"/>
    </source>
</evidence>
<feature type="active site" description="Charge relay system" evidence="7">
    <location>
        <position position="143"/>
    </location>
</feature>
<dbReference type="EC" id="3.1.2.12" evidence="2 6"/>
<dbReference type="InterPro" id="IPR000801">
    <property type="entry name" value="Esterase-like"/>
</dbReference>
<sequence>MKTLSQNRCFGGTQGVYTHSSDATGTQMTFGLFQPEVATGAVLWFLSGLTCTHENAMNKAGLQAWAAEAGVALVFPDTSPRGENVPDDDAFDMGQGAGFYVDATEGAWAAQFQMESYITKDLPEIVFAAFDLDDTRQAITGHSMGGHGALTLALKEPTRFRSVSAFAPICNPSTSDWGTPQLTAYTGKPAAHDATLLVRGGATLPPCLIDTGTADQFYDKLGTAAFATALIDTKSEATVNLRRGYDHSYFFVSTFAPDHMAFHAEHLA</sequence>
<dbReference type="GO" id="GO:0046294">
    <property type="term" value="P:formaldehyde catabolic process"/>
    <property type="evidence" value="ECO:0007669"/>
    <property type="project" value="InterPro"/>
</dbReference>
<evidence type="ECO:0000256" key="4">
    <source>
        <dbReference type="ARBA" id="ARBA00022801"/>
    </source>
</evidence>
<evidence type="ECO:0000256" key="3">
    <source>
        <dbReference type="ARBA" id="ARBA00022487"/>
    </source>
</evidence>
<feature type="active site" description="Charge relay system" evidence="7">
    <location>
        <position position="247"/>
    </location>
</feature>
<dbReference type="InterPro" id="IPR014186">
    <property type="entry name" value="S-formylglutathione_hydrol"/>
</dbReference>
<gene>
    <name evidence="9" type="primary">fghA</name>
    <name evidence="9" type="ORF">JDO7802_01334</name>
</gene>
<dbReference type="PANTHER" id="PTHR10061:SF0">
    <property type="entry name" value="S-FORMYLGLUTATHIONE HYDROLASE"/>
    <property type="match status" value="1"/>
</dbReference>
<organism evidence="9 10">
    <name type="scientific">Jannaschia donghaensis</name>
    <dbReference type="NCBI Taxonomy" id="420998"/>
    <lineage>
        <taxon>Bacteria</taxon>
        <taxon>Pseudomonadati</taxon>
        <taxon>Pseudomonadota</taxon>
        <taxon>Alphaproteobacteria</taxon>
        <taxon>Rhodobacterales</taxon>
        <taxon>Roseobacteraceae</taxon>
        <taxon>Jannaschia</taxon>
    </lineage>
</organism>
<keyword evidence="10" id="KW-1185">Reference proteome</keyword>
<dbReference type="SUPFAM" id="SSF53474">
    <property type="entry name" value="alpha/beta-Hydrolases"/>
    <property type="match status" value="1"/>
</dbReference>
<dbReference type="PANTHER" id="PTHR10061">
    <property type="entry name" value="S-FORMYLGLUTATHIONE HYDROLASE"/>
    <property type="match status" value="1"/>
</dbReference>
<comment type="function">
    <text evidence="8">Serine hydrolase involved in the detoxification of formaldehyde.</text>
</comment>
<evidence type="ECO:0000256" key="8">
    <source>
        <dbReference type="RuleBase" id="RU363068"/>
    </source>
</evidence>
<dbReference type="EMBL" id="CXSU01000011">
    <property type="protein sequence ID" value="CTQ49321.1"/>
    <property type="molecule type" value="Genomic_DNA"/>
</dbReference>
<proteinExistence type="inferred from homology"/>
<dbReference type="GO" id="GO:0052689">
    <property type="term" value="F:carboxylic ester hydrolase activity"/>
    <property type="evidence" value="ECO:0007669"/>
    <property type="project" value="UniProtKB-KW"/>
</dbReference>
<name>A0A0M6YG37_9RHOB</name>
<keyword evidence="4 8" id="KW-0378">Hydrolase</keyword>
<dbReference type="GO" id="GO:0018738">
    <property type="term" value="F:S-formylglutathione hydrolase activity"/>
    <property type="evidence" value="ECO:0007669"/>
    <property type="project" value="UniProtKB-UniRule"/>
</dbReference>
<evidence type="ECO:0000256" key="5">
    <source>
        <dbReference type="ARBA" id="ARBA00047590"/>
    </source>
</evidence>
<dbReference type="Gene3D" id="3.40.50.1820">
    <property type="entry name" value="alpha/beta hydrolase"/>
    <property type="match status" value="1"/>
</dbReference>